<comment type="caution">
    <text evidence="1">The sequence shown here is derived from an EMBL/GenBank/DDBJ whole genome shotgun (WGS) entry which is preliminary data.</text>
</comment>
<dbReference type="EMBL" id="CM020618">
    <property type="protein sequence ID" value="KAK1861360.1"/>
    <property type="molecule type" value="Genomic_DNA"/>
</dbReference>
<sequence length="99" mass="10807">MLFRVEREDFHALLELLRDNISANEDMASLSAGEPIPAECRLAMSLRILAGASYLDCALAFGVGRSTVFGIFDQCESSARVLLMRLTPYHTTIAKGSSP</sequence>
<organism evidence="1 2">
    <name type="scientific">Pyropia yezoensis</name>
    <name type="common">Susabi-nori</name>
    <name type="synonym">Porphyra yezoensis</name>
    <dbReference type="NCBI Taxonomy" id="2788"/>
    <lineage>
        <taxon>Eukaryota</taxon>
        <taxon>Rhodophyta</taxon>
        <taxon>Bangiophyceae</taxon>
        <taxon>Bangiales</taxon>
        <taxon>Bangiaceae</taxon>
        <taxon>Pyropia</taxon>
    </lineage>
</organism>
<evidence type="ECO:0000313" key="2">
    <source>
        <dbReference type="Proteomes" id="UP000798662"/>
    </source>
</evidence>
<protein>
    <submittedName>
        <fullName evidence="1">Uncharacterized protein</fullName>
    </submittedName>
</protein>
<gene>
    <name evidence="1" type="ORF">I4F81_003944</name>
</gene>
<dbReference type="Proteomes" id="UP000798662">
    <property type="component" value="Chromosome 1"/>
</dbReference>
<name>A0ACC3BTS4_PYRYE</name>
<evidence type="ECO:0000313" key="1">
    <source>
        <dbReference type="EMBL" id="KAK1861360.1"/>
    </source>
</evidence>
<reference evidence="1" key="1">
    <citation type="submission" date="2019-11" db="EMBL/GenBank/DDBJ databases">
        <title>Nori genome reveals adaptations in red seaweeds to the harsh intertidal environment.</title>
        <authorList>
            <person name="Wang D."/>
            <person name="Mao Y."/>
        </authorList>
    </citation>
    <scope>NUCLEOTIDE SEQUENCE</scope>
    <source>
        <tissue evidence="1">Gametophyte</tissue>
    </source>
</reference>
<accession>A0ACC3BTS4</accession>
<proteinExistence type="predicted"/>
<keyword evidence="2" id="KW-1185">Reference proteome</keyword>